<proteinExistence type="predicted"/>
<dbReference type="AlphaFoldDB" id="M6WJD6"/>
<accession>M6WJD6</accession>
<comment type="caution">
    <text evidence="1">The sequence shown here is derived from an EMBL/GenBank/DDBJ whole genome shotgun (WGS) entry which is preliminary data.</text>
</comment>
<evidence type="ECO:0000313" key="1">
    <source>
        <dbReference type="EMBL" id="EMO61873.1"/>
    </source>
</evidence>
<name>M6WJD6_LEPBO</name>
<dbReference type="EMBL" id="AKWF02000090">
    <property type="protein sequence ID" value="EMO61873.1"/>
    <property type="molecule type" value="Genomic_DNA"/>
</dbReference>
<organism evidence="1 2">
    <name type="scientific">Leptospira borgpetersenii serovar Pomona str. 200901868</name>
    <dbReference type="NCBI Taxonomy" id="1192866"/>
    <lineage>
        <taxon>Bacteria</taxon>
        <taxon>Pseudomonadati</taxon>
        <taxon>Spirochaetota</taxon>
        <taxon>Spirochaetia</taxon>
        <taxon>Leptospirales</taxon>
        <taxon>Leptospiraceae</taxon>
        <taxon>Leptospira</taxon>
    </lineage>
</organism>
<gene>
    <name evidence="1" type="ORF">LEP1GSC133_2065</name>
</gene>
<sequence length="60" mass="6937">MWNRIFLSCVLFSISFSVFGEEEGRYLEWKPVPEAGSYIVEIKDASGKITREKRKPPVSK</sequence>
<protein>
    <submittedName>
        <fullName evidence="1">Uncharacterized protein</fullName>
    </submittedName>
</protein>
<reference evidence="1 2" key="1">
    <citation type="submission" date="2013-01" db="EMBL/GenBank/DDBJ databases">
        <authorList>
            <person name="Harkins D.M."/>
            <person name="Durkin A.S."/>
            <person name="Brinkac L.M."/>
            <person name="Haft D.H."/>
            <person name="Selengut J.D."/>
            <person name="Sanka R."/>
            <person name="DePew J."/>
            <person name="Purushe J."/>
            <person name="Picardeau M."/>
            <person name="Werts C."/>
            <person name="Goarant C."/>
            <person name="Vinetz J.M."/>
            <person name="Sutton G.G."/>
            <person name="Nierman W.C."/>
            <person name="Fouts D.E."/>
        </authorList>
    </citation>
    <scope>NUCLEOTIDE SEQUENCE [LARGE SCALE GENOMIC DNA]</scope>
    <source>
        <strain evidence="1 2">200901868</strain>
    </source>
</reference>
<dbReference type="Proteomes" id="UP000012159">
    <property type="component" value="Unassembled WGS sequence"/>
</dbReference>
<dbReference type="STRING" id="1192866.LEP1GSC133_2065"/>
<evidence type="ECO:0000313" key="2">
    <source>
        <dbReference type="Proteomes" id="UP000012159"/>
    </source>
</evidence>